<protein>
    <recommendedName>
        <fullName evidence="4">DUF4148 domain-containing protein</fullName>
    </recommendedName>
</protein>
<name>A0A1H9XA93_9RHOB</name>
<evidence type="ECO:0000313" key="3">
    <source>
        <dbReference type="Proteomes" id="UP000198885"/>
    </source>
</evidence>
<organism evidence="2 3">
    <name type="scientific">Tranquillimonas rosea</name>
    <dbReference type="NCBI Taxonomy" id="641238"/>
    <lineage>
        <taxon>Bacteria</taxon>
        <taxon>Pseudomonadati</taxon>
        <taxon>Pseudomonadota</taxon>
        <taxon>Alphaproteobacteria</taxon>
        <taxon>Rhodobacterales</taxon>
        <taxon>Roseobacteraceae</taxon>
        <taxon>Tranquillimonas</taxon>
    </lineage>
</organism>
<dbReference type="AlphaFoldDB" id="A0A1H9XA93"/>
<keyword evidence="1" id="KW-0732">Signal</keyword>
<dbReference type="STRING" id="641238.SAMN04490244_1225"/>
<dbReference type="EMBL" id="FOGU01000022">
    <property type="protein sequence ID" value="SES42787.1"/>
    <property type="molecule type" value="Genomic_DNA"/>
</dbReference>
<evidence type="ECO:0000313" key="2">
    <source>
        <dbReference type="EMBL" id="SES42787.1"/>
    </source>
</evidence>
<evidence type="ECO:0000256" key="1">
    <source>
        <dbReference type="SAM" id="SignalP"/>
    </source>
</evidence>
<feature type="chain" id="PRO_5011440579" description="DUF4148 domain-containing protein" evidence="1">
    <location>
        <begin position="22"/>
        <end position="77"/>
    </location>
</feature>
<reference evidence="2 3" key="1">
    <citation type="submission" date="2016-10" db="EMBL/GenBank/DDBJ databases">
        <authorList>
            <person name="de Groot N.N."/>
        </authorList>
    </citation>
    <scope>NUCLEOTIDE SEQUENCE [LARGE SCALE GENOMIC DNA]</scope>
    <source>
        <strain evidence="2 3">DSM 23042</strain>
    </source>
</reference>
<gene>
    <name evidence="2" type="ORF">SAMN04490244_1225</name>
</gene>
<evidence type="ECO:0008006" key="4">
    <source>
        <dbReference type="Google" id="ProtNLM"/>
    </source>
</evidence>
<dbReference type="RefSeq" id="WP_092696414.1">
    <property type="nucleotide sequence ID" value="NZ_FOGU01000022.1"/>
</dbReference>
<accession>A0A1H9XA93</accession>
<feature type="signal peptide" evidence="1">
    <location>
        <begin position="1"/>
        <end position="21"/>
    </location>
</feature>
<dbReference type="Proteomes" id="UP000198885">
    <property type="component" value="Unassembled WGS sequence"/>
</dbReference>
<keyword evidence="3" id="KW-1185">Reference proteome</keyword>
<proteinExistence type="predicted"/>
<sequence length="77" mass="7834">MKTLIVSAALGLTAIAGAAQANPQLEAAAQQKFDRYNVAADASALSVAQLAEIQFIETDDTAAGASTRALLTQAASR</sequence>